<dbReference type="OrthoDB" id="204416at2157"/>
<dbReference type="PATRIC" id="fig|699431.3.peg.3478"/>
<dbReference type="STRING" id="699431.SY89_03389"/>
<evidence type="ECO:0000313" key="1">
    <source>
        <dbReference type="EMBL" id="KPN29155.1"/>
    </source>
</evidence>
<reference evidence="2" key="1">
    <citation type="submission" date="2013-11" db="EMBL/GenBank/DDBJ databases">
        <authorList>
            <person name="Hoang H.T."/>
            <person name="Killian M.L."/>
            <person name="Madson D.M."/>
            <person name="Arruda P.H.E."/>
            <person name="Sun D."/>
            <person name="Schwartz K.J."/>
            <person name="Yoon K."/>
        </authorList>
    </citation>
    <scope>NUCLEOTIDE SEQUENCE [LARGE SCALE GENOMIC DNA]</scope>
    <source>
        <strain evidence="2">CDK2</strain>
    </source>
</reference>
<protein>
    <recommendedName>
        <fullName evidence="3">TraB family protein</fullName>
    </recommendedName>
</protein>
<comment type="caution">
    <text evidence="1">The sequence shown here is derived from an EMBL/GenBank/DDBJ whole genome shotgun (WGS) entry which is preliminary data.</text>
</comment>
<accession>A0A0N8HZC9</accession>
<sequence length="254" mass="27529">MFDCVHVAEQLAAADDPRLDQRYLRCLPGADGGHTVLLVGVVHDHPASVARVIRVLGLFEPATLAVELPPLAMPLFRQYAADGQQPPRLGGEMSAAIQAADSRTVGIDAPTLPYLSQLARRLFRERPSLGLLGRVGRDLGSALAHALAIRFASVVADYTSLRLRVYDPIVHDCSLVDSASVQADHERAYLDRRAALFRAIRAPAATRLIDEAREAAMSELLDRARTEGSVVAVVGMEHLDAMETALQRRAGDIE</sequence>
<gene>
    <name evidence="1" type="ORF">SY89_03389</name>
</gene>
<evidence type="ECO:0008006" key="3">
    <source>
        <dbReference type="Google" id="ProtNLM"/>
    </source>
</evidence>
<dbReference type="AlphaFoldDB" id="A0A0N8HZC9"/>
<keyword evidence="2" id="KW-1185">Reference proteome</keyword>
<dbReference type="RefSeq" id="WP_144427279.1">
    <property type="nucleotide sequence ID" value="NZ_LGUC01000002.1"/>
</dbReference>
<organism evidence="1 2">
    <name type="scientific">Halolamina pelagica</name>
    <dbReference type="NCBI Taxonomy" id="699431"/>
    <lineage>
        <taxon>Archaea</taxon>
        <taxon>Methanobacteriati</taxon>
        <taxon>Methanobacteriota</taxon>
        <taxon>Stenosarchaea group</taxon>
        <taxon>Halobacteria</taxon>
        <taxon>Halobacteriales</taxon>
        <taxon>Haloferacaceae</taxon>
    </lineage>
</organism>
<proteinExistence type="predicted"/>
<dbReference type="EMBL" id="LGUC01000002">
    <property type="protein sequence ID" value="KPN29155.1"/>
    <property type="molecule type" value="Genomic_DNA"/>
</dbReference>
<dbReference type="Proteomes" id="UP000050535">
    <property type="component" value="Unassembled WGS sequence"/>
</dbReference>
<name>A0A0N8HZC9_9EURY</name>
<evidence type="ECO:0000313" key="2">
    <source>
        <dbReference type="Proteomes" id="UP000050535"/>
    </source>
</evidence>